<keyword evidence="3" id="KW-1185">Reference proteome</keyword>
<evidence type="ECO:0000313" key="2">
    <source>
        <dbReference type="EMBL" id="MFB2880712.1"/>
    </source>
</evidence>
<organism evidence="2 3">
    <name type="scientific">Floridaenema aerugineum BLCC-F46</name>
    <dbReference type="NCBI Taxonomy" id="3153654"/>
    <lineage>
        <taxon>Bacteria</taxon>
        <taxon>Bacillati</taxon>
        <taxon>Cyanobacteriota</taxon>
        <taxon>Cyanophyceae</taxon>
        <taxon>Oscillatoriophycideae</taxon>
        <taxon>Aerosakkonematales</taxon>
        <taxon>Aerosakkonemataceae</taxon>
        <taxon>Floridanema</taxon>
        <taxon>Floridanema aerugineum</taxon>
    </lineage>
</organism>
<dbReference type="InterPro" id="IPR045589">
    <property type="entry name" value="DUF6464"/>
</dbReference>
<dbReference type="Proteomes" id="UP001576774">
    <property type="component" value="Unassembled WGS sequence"/>
</dbReference>
<keyword evidence="1" id="KW-1133">Transmembrane helix</keyword>
<accession>A0ABV4XD47</accession>
<keyword evidence="1" id="KW-0812">Transmembrane</keyword>
<feature type="transmembrane region" description="Helical" evidence="1">
    <location>
        <begin position="6"/>
        <end position="22"/>
    </location>
</feature>
<evidence type="ECO:0000256" key="1">
    <source>
        <dbReference type="SAM" id="Phobius"/>
    </source>
</evidence>
<name>A0ABV4XD47_9CYAN</name>
<protein>
    <submittedName>
        <fullName evidence="2">DUF6464 family protein</fullName>
    </submittedName>
</protein>
<comment type="caution">
    <text evidence="2">The sequence shown here is derived from an EMBL/GenBank/DDBJ whole genome shotgun (WGS) entry which is preliminary data.</text>
</comment>
<proteinExistence type="predicted"/>
<gene>
    <name evidence="2" type="ORF">ACE1CC_28015</name>
</gene>
<sequence>MLQTLLIFLIGLIPPIISIWVIRQAEVRGRERLRIAIERASVSPLNFPPQLQNQSYIGDISCKFNARSPHLRCAINPDGPCDGCVHYQMRD</sequence>
<evidence type="ECO:0000313" key="3">
    <source>
        <dbReference type="Proteomes" id="UP001576774"/>
    </source>
</evidence>
<dbReference type="Pfam" id="PF20065">
    <property type="entry name" value="DUF6464"/>
    <property type="match status" value="1"/>
</dbReference>
<dbReference type="EMBL" id="JBHFNQ010000208">
    <property type="protein sequence ID" value="MFB2880712.1"/>
    <property type="molecule type" value="Genomic_DNA"/>
</dbReference>
<keyword evidence="1" id="KW-0472">Membrane</keyword>
<reference evidence="2 3" key="1">
    <citation type="submission" date="2024-09" db="EMBL/GenBank/DDBJ databases">
        <title>Floridaenema gen nov. (Aerosakkonemataceae, Aerosakkonematales ord. nov., Cyanobacteria) from benthic tropical and subtropical fresh waters, with the description of four new species.</title>
        <authorList>
            <person name="Moretto J.A."/>
            <person name="Berthold D.E."/>
            <person name="Lefler F.W."/>
            <person name="Huang I.-S."/>
            <person name="Laughinghouse H. IV."/>
        </authorList>
    </citation>
    <scope>NUCLEOTIDE SEQUENCE [LARGE SCALE GENOMIC DNA]</scope>
    <source>
        <strain evidence="2 3">BLCC-F46</strain>
    </source>
</reference>
<dbReference type="RefSeq" id="WP_413273717.1">
    <property type="nucleotide sequence ID" value="NZ_JBHFNQ010000208.1"/>
</dbReference>